<keyword evidence="3" id="KW-0547">Nucleotide-binding</keyword>
<dbReference type="PANTHER" id="PTHR43776:SF7">
    <property type="entry name" value="D,D-DIPEPTIDE TRANSPORT ATP-BINDING PROTEIN DDPF-RELATED"/>
    <property type="match status" value="1"/>
</dbReference>
<dbReference type="Pfam" id="PF00005">
    <property type="entry name" value="ABC_tran"/>
    <property type="match status" value="1"/>
</dbReference>
<keyword evidence="7" id="KW-1185">Reference proteome</keyword>
<dbReference type="InterPro" id="IPR050319">
    <property type="entry name" value="ABC_transp_ATP-bind"/>
</dbReference>
<comment type="similarity">
    <text evidence="1">Belongs to the ABC transporter superfamily.</text>
</comment>
<dbReference type="PANTHER" id="PTHR43776">
    <property type="entry name" value="TRANSPORT ATP-BINDING PROTEIN"/>
    <property type="match status" value="1"/>
</dbReference>
<gene>
    <name evidence="6" type="ORF">FPZ11_03330</name>
</gene>
<evidence type="ECO:0000256" key="3">
    <source>
        <dbReference type="ARBA" id="ARBA00022741"/>
    </source>
</evidence>
<evidence type="ECO:0000259" key="5">
    <source>
        <dbReference type="PROSITE" id="PS50893"/>
    </source>
</evidence>
<accession>A0A5B8M1M7</accession>
<dbReference type="RefSeq" id="WP_146318353.1">
    <property type="nucleotide sequence ID" value="NZ_CP042305.1"/>
</dbReference>
<dbReference type="GO" id="GO:0005524">
    <property type="term" value="F:ATP binding"/>
    <property type="evidence" value="ECO:0007669"/>
    <property type="project" value="UniProtKB-KW"/>
</dbReference>
<organism evidence="6 7">
    <name type="scientific">Humibacter ginsenosidimutans</name>
    <dbReference type="NCBI Taxonomy" id="2599293"/>
    <lineage>
        <taxon>Bacteria</taxon>
        <taxon>Bacillati</taxon>
        <taxon>Actinomycetota</taxon>
        <taxon>Actinomycetes</taxon>
        <taxon>Micrococcales</taxon>
        <taxon>Microbacteriaceae</taxon>
        <taxon>Humibacter</taxon>
    </lineage>
</organism>
<dbReference type="GO" id="GO:0016887">
    <property type="term" value="F:ATP hydrolysis activity"/>
    <property type="evidence" value="ECO:0007669"/>
    <property type="project" value="InterPro"/>
</dbReference>
<sequence length="271" mass="28718">MSAPAYRDPIVLDDLSAEYPPHGPSSGCVALRGVSLRVRSGEVLGVLGESGSGKSTLARILSGRGTVDGGVAPRITGGDALVMGHSARRLKARERQSLTFHVGYLRQDAGARLDRAHTVADLVAAPIYERDKRFSRREAGMRVASMLDSVRLPLGVLDKYPYELSGGQRQRVAIAQALVLGPQVLIADEPTAGIDVTVRDSVVDLLAALHGEHDFAAVIVSHDARVLRHAAATVAVLKAGSLVGYGTMQDVFTAPTHSYVAELAEALRLSE</sequence>
<reference evidence="6 7" key="1">
    <citation type="submission" date="2019-07" db="EMBL/GenBank/DDBJ databases">
        <title>Full genome sequence of Humibacter sp. WJ7-1.</title>
        <authorList>
            <person name="Im W.-T."/>
        </authorList>
    </citation>
    <scope>NUCLEOTIDE SEQUENCE [LARGE SCALE GENOMIC DNA]</scope>
    <source>
        <strain evidence="6 7">WJ7-1</strain>
    </source>
</reference>
<evidence type="ECO:0000313" key="7">
    <source>
        <dbReference type="Proteomes" id="UP000320216"/>
    </source>
</evidence>
<proteinExistence type="inferred from homology"/>
<dbReference type="OrthoDB" id="5113678at2"/>
<feature type="domain" description="ABC transporter" evidence="5">
    <location>
        <begin position="10"/>
        <end position="264"/>
    </location>
</feature>
<evidence type="ECO:0000313" key="6">
    <source>
        <dbReference type="EMBL" id="QDZ13941.1"/>
    </source>
</evidence>
<dbReference type="InterPro" id="IPR027417">
    <property type="entry name" value="P-loop_NTPase"/>
</dbReference>
<evidence type="ECO:0000256" key="1">
    <source>
        <dbReference type="ARBA" id="ARBA00005417"/>
    </source>
</evidence>
<name>A0A5B8M1M7_9MICO</name>
<dbReference type="CDD" id="cd03257">
    <property type="entry name" value="ABC_NikE_OppD_transporters"/>
    <property type="match status" value="1"/>
</dbReference>
<protein>
    <submittedName>
        <fullName evidence="6">ABC transporter ATP-binding protein</fullName>
    </submittedName>
</protein>
<evidence type="ECO:0000256" key="2">
    <source>
        <dbReference type="ARBA" id="ARBA00022448"/>
    </source>
</evidence>
<dbReference type="InterPro" id="IPR017871">
    <property type="entry name" value="ABC_transporter-like_CS"/>
</dbReference>
<dbReference type="PROSITE" id="PS50893">
    <property type="entry name" value="ABC_TRANSPORTER_2"/>
    <property type="match status" value="1"/>
</dbReference>
<dbReference type="Proteomes" id="UP000320216">
    <property type="component" value="Chromosome"/>
</dbReference>
<dbReference type="EMBL" id="CP042305">
    <property type="protein sequence ID" value="QDZ13941.1"/>
    <property type="molecule type" value="Genomic_DNA"/>
</dbReference>
<dbReference type="SUPFAM" id="SSF52540">
    <property type="entry name" value="P-loop containing nucleoside triphosphate hydrolases"/>
    <property type="match status" value="1"/>
</dbReference>
<dbReference type="SMART" id="SM00382">
    <property type="entry name" value="AAA"/>
    <property type="match status" value="1"/>
</dbReference>
<dbReference type="InterPro" id="IPR003439">
    <property type="entry name" value="ABC_transporter-like_ATP-bd"/>
</dbReference>
<dbReference type="GO" id="GO:0055085">
    <property type="term" value="P:transmembrane transport"/>
    <property type="evidence" value="ECO:0007669"/>
    <property type="project" value="UniProtKB-ARBA"/>
</dbReference>
<dbReference type="Gene3D" id="3.40.50.300">
    <property type="entry name" value="P-loop containing nucleotide triphosphate hydrolases"/>
    <property type="match status" value="1"/>
</dbReference>
<dbReference type="InterPro" id="IPR003593">
    <property type="entry name" value="AAA+_ATPase"/>
</dbReference>
<evidence type="ECO:0000256" key="4">
    <source>
        <dbReference type="ARBA" id="ARBA00022840"/>
    </source>
</evidence>
<dbReference type="KEGG" id="huw:FPZ11_03330"/>
<dbReference type="AlphaFoldDB" id="A0A5B8M1M7"/>
<dbReference type="PROSITE" id="PS00211">
    <property type="entry name" value="ABC_TRANSPORTER_1"/>
    <property type="match status" value="1"/>
</dbReference>
<keyword evidence="2" id="KW-0813">Transport</keyword>
<keyword evidence="4 6" id="KW-0067">ATP-binding</keyword>